<dbReference type="AlphaFoldDB" id="A0A084G3Q1"/>
<keyword evidence="2" id="KW-0285">Flavoprotein</keyword>
<dbReference type="InterPro" id="IPR050346">
    <property type="entry name" value="FMO-like"/>
</dbReference>
<reference evidence="5 6" key="1">
    <citation type="journal article" date="2014" name="Genome Announc.">
        <title>Draft genome sequence of the pathogenic fungus Scedosporium apiospermum.</title>
        <authorList>
            <person name="Vandeputte P."/>
            <person name="Ghamrawi S."/>
            <person name="Rechenmann M."/>
            <person name="Iltis A."/>
            <person name="Giraud S."/>
            <person name="Fleury M."/>
            <person name="Thornton C."/>
            <person name="Delhaes L."/>
            <person name="Meyer W."/>
            <person name="Papon N."/>
            <person name="Bouchara J.P."/>
        </authorList>
    </citation>
    <scope>NUCLEOTIDE SEQUENCE [LARGE SCALE GENOMIC DNA]</scope>
    <source>
        <strain evidence="5 6">IHEM 14462</strain>
    </source>
</reference>
<evidence type="ECO:0000313" key="6">
    <source>
        <dbReference type="Proteomes" id="UP000028545"/>
    </source>
</evidence>
<protein>
    <submittedName>
        <fullName evidence="5">Uncharacterized protein</fullName>
    </submittedName>
</protein>
<dbReference type="Proteomes" id="UP000028545">
    <property type="component" value="Unassembled WGS sequence"/>
</dbReference>
<dbReference type="InterPro" id="IPR020946">
    <property type="entry name" value="Flavin_mOase-like"/>
</dbReference>
<dbReference type="OMA" id="VCCTGWK"/>
<dbReference type="OrthoDB" id="2915840at2759"/>
<evidence type="ECO:0000256" key="2">
    <source>
        <dbReference type="ARBA" id="ARBA00022630"/>
    </source>
</evidence>
<dbReference type="GO" id="GO:0050661">
    <property type="term" value="F:NADP binding"/>
    <property type="evidence" value="ECO:0007669"/>
    <property type="project" value="InterPro"/>
</dbReference>
<keyword evidence="3" id="KW-0274">FAD</keyword>
<dbReference type="PANTHER" id="PTHR23023">
    <property type="entry name" value="DIMETHYLANILINE MONOOXYGENASE"/>
    <property type="match status" value="1"/>
</dbReference>
<dbReference type="EMBL" id="JOWA01000104">
    <property type="protein sequence ID" value="KEZ41963.1"/>
    <property type="molecule type" value="Genomic_DNA"/>
</dbReference>
<name>A0A084G3Q1_PSEDA</name>
<dbReference type="RefSeq" id="XP_016641762.1">
    <property type="nucleotide sequence ID" value="XM_016788609.1"/>
</dbReference>
<comment type="caution">
    <text evidence="5">The sequence shown here is derived from an EMBL/GenBank/DDBJ whole genome shotgun (WGS) entry which is preliminary data.</text>
</comment>
<dbReference type="VEuPathDB" id="FungiDB:SAPIO_CDS6538"/>
<dbReference type="InterPro" id="IPR036188">
    <property type="entry name" value="FAD/NAD-bd_sf"/>
</dbReference>
<evidence type="ECO:0000256" key="4">
    <source>
        <dbReference type="ARBA" id="ARBA00023002"/>
    </source>
</evidence>
<evidence type="ECO:0000313" key="5">
    <source>
        <dbReference type="EMBL" id="KEZ41963.1"/>
    </source>
</evidence>
<keyword evidence="6" id="KW-1185">Reference proteome</keyword>
<gene>
    <name evidence="5" type="ORF">SAPIO_CDS6538</name>
</gene>
<dbReference type="GO" id="GO:0004499">
    <property type="term" value="F:N,N-dimethylaniline monooxygenase activity"/>
    <property type="evidence" value="ECO:0007669"/>
    <property type="project" value="InterPro"/>
</dbReference>
<sequence length="596" mass="66921">MDSMDRVDLLIVGAGWHGLVMAKTYIETHPEASILILDYGESIGGTWAEERLYPGLKTNNIVGTFEFSDFPLTPKLYGLEPGQHIPGTVVHKYLCDFSKHYDLESRIRLRTKVDTATLLPSGLWQIGYSTSPSSSAGAEKSDMEPTTGRGEVLASKLVLATGLSSQPFMPPLPGRENFKGHIFHAKDFKSRAEDIASSKTVVVIGGNKSAWDVCYTSAARFGANAHMIMRRSGGGPSWVWPAKFPGFFTSLAGLSSTRLVSWLDPSPFGPSGKAMRAIMNRSWVGQKLISLFWSHLDSKVASFNEYDGHPRTKNLKPWTSTYWMGNSLSIHNYETRWFDLAKDGRITAHAAEVVSLSEGTVQLSDGTSIKADAIVCCTGWEAKPNIKFLPEDVATKIGFPGELPSDPSLKAQVREEVWNSAPILRREPIRNLPVSLNAETLPSKKEKSESSPYRLYRFVVPYHHDFIRRRNFAIIGAHITIHTAILSQAQALWITSYFDSRIRHLEGSNKEPDYHKIKHDTFYHTEFERIRRPRETGGAGERYPDLVVDSIPYADMLLSDMGLTYHRKQSLYKEIMEAYRVSDYKGLVNEWIELHS</sequence>
<organism evidence="5 6">
    <name type="scientific">Pseudallescheria apiosperma</name>
    <name type="common">Scedosporium apiospermum</name>
    <dbReference type="NCBI Taxonomy" id="563466"/>
    <lineage>
        <taxon>Eukaryota</taxon>
        <taxon>Fungi</taxon>
        <taxon>Dikarya</taxon>
        <taxon>Ascomycota</taxon>
        <taxon>Pezizomycotina</taxon>
        <taxon>Sordariomycetes</taxon>
        <taxon>Hypocreomycetidae</taxon>
        <taxon>Microascales</taxon>
        <taxon>Microascaceae</taxon>
        <taxon>Scedosporium</taxon>
    </lineage>
</organism>
<dbReference type="Pfam" id="PF00743">
    <property type="entry name" value="FMO-like"/>
    <property type="match status" value="1"/>
</dbReference>
<accession>A0A084G3Q1</accession>
<proteinExistence type="inferred from homology"/>
<comment type="similarity">
    <text evidence="1">Belongs to the FMO family.</text>
</comment>
<dbReference type="KEGG" id="sapo:SAPIO_CDS6538"/>
<dbReference type="GO" id="GO:0050660">
    <property type="term" value="F:flavin adenine dinucleotide binding"/>
    <property type="evidence" value="ECO:0007669"/>
    <property type="project" value="InterPro"/>
</dbReference>
<evidence type="ECO:0000256" key="3">
    <source>
        <dbReference type="ARBA" id="ARBA00022827"/>
    </source>
</evidence>
<evidence type="ECO:0000256" key="1">
    <source>
        <dbReference type="ARBA" id="ARBA00009183"/>
    </source>
</evidence>
<dbReference type="SUPFAM" id="SSF51905">
    <property type="entry name" value="FAD/NAD(P)-binding domain"/>
    <property type="match status" value="2"/>
</dbReference>
<dbReference type="GeneID" id="27725610"/>
<keyword evidence="4" id="KW-0560">Oxidoreductase</keyword>
<dbReference type="HOGENOM" id="CLU_019225_1_0_1"/>
<dbReference type="Gene3D" id="3.50.50.60">
    <property type="entry name" value="FAD/NAD(P)-binding domain"/>
    <property type="match status" value="1"/>
</dbReference>